<evidence type="ECO:0000256" key="1">
    <source>
        <dbReference type="SAM" id="Phobius"/>
    </source>
</evidence>
<organism evidence="2 3">
    <name type="scientific">Tessaracoccus oleiagri</name>
    <dbReference type="NCBI Taxonomy" id="686624"/>
    <lineage>
        <taxon>Bacteria</taxon>
        <taxon>Bacillati</taxon>
        <taxon>Actinomycetota</taxon>
        <taxon>Actinomycetes</taxon>
        <taxon>Propionibacteriales</taxon>
        <taxon>Propionibacteriaceae</taxon>
        <taxon>Tessaracoccus</taxon>
    </lineage>
</organism>
<proteinExistence type="predicted"/>
<name>A0A1G9N6E2_9ACTN</name>
<feature type="transmembrane region" description="Helical" evidence="1">
    <location>
        <begin position="325"/>
        <end position="341"/>
    </location>
</feature>
<dbReference type="Pfam" id="PF14897">
    <property type="entry name" value="EpsG"/>
    <property type="match status" value="1"/>
</dbReference>
<dbReference type="STRING" id="686624.SAMN04488242_2920"/>
<dbReference type="EMBL" id="FNGP01000007">
    <property type="protein sequence ID" value="SDL81851.1"/>
    <property type="molecule type" value="Genomic_DNA"/>
</dbReference>
<keyword evidence="1" id="KW-1133">Transmembrane helix</keyword>
<evidence type="ECO:0000313" key="2">
    <source>
        <dbReference type="EMBL" id="SDL81851.1"/>
    </source>
</evidence>
<keyword evidence="3" id="KW-1185">Reference proteome</keyword>
<keyword evidence="1" id="KW-0472">Membrane</keyword>
<feature type="transmembrane region" description="Helical" evidence="1">
    <location>
        <begin position="39"/>
        <end position="61"/>
    </location>
</feature>
<accession>A0A1G9N6E2</accession>
<gene>
    <name evidence="2" type="ORF">SAMN04488242_2920</name>
</gene>
<feature type="transmembrane region" description="Helical" evidence="1">
    <location>
        <begin position="249"/>
        <end position="264"/>
    </location>
</feature>
<dbReference type="Proteomes" id="UP000199475">
    <property type="component" value="Unassembled WGS sequence"/>
</dbReference>
<dbReference type="AlphaFoldDB" id="A0A1G9N6E2"/>
<evidence type="ECO:0000313" key="3">
    <source>
        <dbReference type="Proteomes" id="UP000199475"/>
    </source>
</evidence>
<feature type="transmembrane region" description="Helical" evidence="1">
    <location>
        <begin position="173"/>
        <end position="198"/>
    </location>
</feature>
<protein>
    <submittedName>
        <fullName evidence="2">EpsG family protein</fullName>
    </submittedName>
</protein>
<feature type="transmembrane region" description="Helical" evidence="1">
    <location>
        <begin position="276"/>
        <end position="294"/>
    </location>
</feature>
<dbReference type="OrthoDB" id="1649543at2"/>
<dbReference type="RefSeq" id="WP_093253772.1">
    <property type="nucleotide sequence ID" value="NZ_FNGP01000007.1"/>
</dbReference>
<dbReference type="InterPro" id="IPR049458">
    <property type="entry name" value="EpsG-like"/>
</dbReference>
<feature type="transmembrane region" description="Helical" evidence="1">
    <location>
        <begin position="106"/>
        <end position="125"/>
    </location>
</feature>
<reference evidence="2 3" key="1">
    <citation type="submission" date="2016-10" db="EMBL/GenBank/DDBJ databases">
        <authorList>
            <person name="de Groot N.N."/>
        </authorList>
    </citation>
    <scope>NUCLEOTIDE SEQUENCE [LARGE SCALE GENOMIC DNA]</scope>
    <source>
        <strain evidence="2 3">CGMCC 1.9159</strain>
    </source>
</reference>
<keyword evidence="1" id="KW-0812">Transmembrane</keyword>
<feature type="transmembrane region" description="Helical" evidence="1">
    <location>
        <begin position="204"/>
        <end position="221"/>
    </location>
</feature>
<sequence length="359" mass="40547">MAPYFAAILVTVGLSLVAETVLGSEGRVVTSRRLNLRYIATFCMTTVTLVLILMAGLRWMVGTDYGQYERNYVEYRDGFLTSLITFDEPGIRLLAVAASWINDDPAMMFFLAAVITVGLALRTYLRNTDGPIAFVLSLYILSASWHTSFNAVRQALAISLIFAAHRYIMQRRFLAYSVVVALATSFHLSAAVAILLYWIPFRKIRISGVLWIVVGTAMSFLAAEQILRFVLEITGLGVTAYVLRTVDPVRVLIALAPLALYASYSPKSTDDSKTWFYRNLAVWHAAISVPFSTSAYLYRYTLYTMIFMPLALAALTEFKQPLLRQWARVGIILLFGVVWYYEVSQTPDLNPFKWIWDRP</sequence>